<keyword evidence="10" id="KW-1185">Reference proteome</keyword>
<evidence type="ECO:0000256" key="3">
    <source>
        <dbReference type="ARBA" id="ARBA00022723"/>
    </source>
</evidence>
<evidence type="ECO:0000256" key="7">
    <source>
        <dbReference type="RuleBase" id="RU004504"/>
    </source>
</evidence>
<comment type="similarity">
    <text evidence="2">Belongs to the class-V pyridoxal-phosphate-dependent aminotransferase family. NifS/IscS subfamily.</text>
</comment>
<keyword evidence="3" id="KW-0479">Metal-binding</keyword>
<name>A0ABW8T8Q6_9CLOT</name>
<evidence type="ECO:0000256" key="1">
    <source>
        <dbReference type="ARBA" id="ARBA00001933"/>
    </source>
</evidence>
<keyword evidence="5" id="KW-0408">Iron</keyword>
<dbReference type="SUPFAM" id="SSF53383">
    <property type="entry name" value="PLP-dependent transferases"/>
    <property type="match status" value="1"/>
</dbReference>
<accession>A0ABW8T8Q6</accession>
<evidence type="ECO:0000256" key="5">
    <source>
        <dbReference type="ARBA" id="ARBA00023004"/>
    </source>
</evidence>
<evidence type="ECO:0000256" key="2">
    <source>
        <dbReference type="ARBA" id="ARBA00006490"/>
    </source>
</evidence>
<protein>
    <submittedName>
        <fullName evidence="9">Cysteine desulfurase family protein</fullName>
    </submittedName>
</protein>
<dbReference type="Gene3D" id="1.10.260.50">
    <property type="match status" value="1"/>
</dbReference>
<dbReference type="Proteomes" id="UP001623592">
    <property type="component" value="Unassembled WGS sequence"/>
</dbReference>
<dbReference type="PIRSF" id="PIRSF005572">
    <property type="entry name" value="NifS"/>
    <property type="match status" value="1"/>
</dbReference>
<dbReference type="NCBIfam" id="NF002806">
    <property type="entry name" value="PRK02948.1"/>
    <property type="match status" value="1"/>
</dbReference>
<evidence type="ECO:0000256" key="4">
    <source>
        <dbReference type="ARBA" id="ARBA00022898"/>
    </source>
</evidence>
<gene>
    <name evidence="9" type="ORF">ACJDT4_00520</name>
</gene>
<keyword evidence="4" id="KW-0663">Pyridoxal phosphate</keyword>
<dbReference type="InterPro" id="IPR015424">
    <property type="entry name" value="PyrdxlP-dep_Trfase"/>
</dbReference>
<dbReference type="Gene3D" id="3.90.1150.10">
    <property type="entry name" value="Aspartate Aminotransferase, domain 1"/>
    <property type="match status" value="1"/>
</dbReference>
<comment type="cofactor">
    <cofactor evidence="1 7">
        <name>pyridoxal 5'-phosphate</name>
        <dbReference type="ChEBI" id="CHEBI:597326"/>
    </cofactor>
</comment>
<evidence type="ECO:0000313" key="10">
    <source>
        <dbReference type="Proteomes" id="UP001623592"/>
    </source>
</evidence>
<evidence type="ECO:0000313" key="9">
    <source>
        <dbReference type="EMBL" id="MFL0248889.1"/>
    </source>
</evidence>
<dbReference type="InterPro" id="IPR016454">
    <property type="entry name" value="Cysteine_dSase"/>
</dbReference>
<dbReference type="Pfam" id="PF00266">
    <property type="entry name" value="Aminotran_5"/>
    <property type="match status" value="1"/>
</dbReference>
<evidence type="ECO:0000256" key="6">
    <source>
        <dbReference type="ARBA" id="ARBA00023014"/>
    </source>
</evidence>
<dbReference type="PANTHER" id="PTHR11601">
    <property type="entry name" value="CYSTEINE DESULFURYLASE FAMILY MEMBER"/>
    <property type="match status" value="1"/>
</dbReference>
<dbReference type="InterPro" id="IPR000192">
    <property type="entry name" value="Aminotrans_V_dom"/>
</dbReference>
<evidence type="ECO:0000259" key="8">
    <source>
        <dbReference type="Pfam" id="PF00266"/>
    </source>
</evidence>
<reference evidence="9 10" key="1">
    <citation type="submission" date="2024-11" db="EMBL/GenBank/DDBJ databases">
        <authorList>
            <person name="Heng Y.C."/>
            <person name="Lim A.C.H."/>
            <person name="Lee J.K.Y."/>
            <person name="Kittelmann S."/>
        </authorList>
    </citation>
    <scope>NUCLEOTIDE SEQUENCE [LARGE SCALE GENOMIC DNA]</scope>
    <source>
        <strain evidence="9 10">WILCCON 0114</strain>
    </source>
</reference>
<dbReference type="PROSITE" id="PS00595">
    <property type="entry name" value="AA_TRANSFER_CLASS_5"/>
    <property type="match status" value="1"/>
</dbReference>
<dbReference type="PANTHER" id="PTHR11601:SF50">
    <property type="entry name" value="CYSTEINE DESULFURASE ISCS 2-RELATED"/>
    <property type="match status" value="1"/>
</dbReference>
<dbReference type="RefSeq" id="WP_406785568.1">
    <property type="nucleotide sequence ID" value="NZ_JBJIAA010000001.1"/>
</dbReference>
<keyword evidence="6" id="KW-0411">Iron-sulfur</keyword>
<comment type="caution">
    <text evidence="9">The sequence shown here is derived from an EMBL/GenBank/DDBJ whole genome shotgun (WGS) entry which is preliminary data.</text>
</comment>
<proteinExistence type="inferred from homology"/>
<organism evidence="9 10">
    <name type="scientific">Clostridium neuense</name>
    <dbReference type="NCBI Taxonomy" id="1728934"/>
    <lineage>
        <taxon>Bacteria</taxon>
        <taxon>Bacillati</taxon>
        <taxon>Bacillota</taxon>
        <taxon>Clostridia</taxon>
        <taxon>Eubacteriales</taxon>
        <taxon>Clostridiaceae</taxon>
        <taxon>Clostridium</taxon>
    </lineage>
</organism>
<dbReference type="InterPro" id="IPR020578">
    <property type="entry name" value="Aminotrans_V_PyrdxlP_BS"/>
</dbReference>
<sequence>MVYFDNSATTEPLKEVSEIMKDVFYNYYGNPSSLHSLGKKAEDKLIESRKILADTIGAEESEIIFTSGGSECNNFLIKGFAKPGLHIITSKIEHPSVLNTFAQLEKWGVKVTYIDVDSKGKINLEELENSITKDTVLVSIMHVNNETGTIQDIEAISKAIKAKSSRVKFHVDAVQSYGKLKINPKKMGIDLLSTSAHKIYGPRGIGFAYIRKGLMPEPLIAGGGQEAGLRGGTENLAAIAAFAYAAKNIHENMEENYSKVKSLKEYFINKISKIEDIKINCGMGEDFLPHVVNVSFNGVRGEVLVHALEDKEIYVSTGSACSSKKKHISHVLAAMGVENCYMDGALRFSFSPKNTFEEIDYAVENLEKILKFLRRIKK</sequence>
<feature type="domain" description="Aminotransferase class V" evidence="8">
    <location>
        <begin position="2"/>
        <end position="361"/>
    </location>
</feature>
<dbReference type="InterPro" id="IPR015422">
    <property type="entry name" value="PyrdxlP-dep_Trfase_small"/>
</dbReference>
<dbReference type="EMBL" id="JBJIAA010000001">
    <property type="protein sequence ID" value="MFL0248889.1"/>
    <property type="molecule type" value="Genomic_DNA"/>
</dbReference>
<dbReference type="InterPro" id="IPR015421">
    <property type="entry name" value="PyrdxlP-dep_Trfase_major"/>
</dbReference>
<dbReference type="Gene3D" id="3.40.640.10">
    <property type="entry name" value="Type I PLP-dependent aspartate aminotransferase-like (Major domain)"/>
    <property type="match status" value="1"/>
</dbReference>